<dbReference type="SMART" id="SM00419">
    <property type="entry name" value="HTH_CRP"/>
    <property type="match status" value="1"/>
</dbReference>
<dbReference type="InterPro" id="IPR018488">
    <property type="entry name" value="cNMP-bd_CS"/>
</dbReference>
<dbReference type="Gene3D" id="2.60.120.10">
    <property type="entry name" value="Jelly Rolls"/>
    <property type="match status" value="1"/>
</dbReference>
<dbReference type="InterPro" id="IPR036390">
    <property type="entry name" value="WH_DNA-bd_sf"/>
</dbReference>
<gene>
    <name evidence="6" type="ordered locus">LFE_1101</name>
</gene>
<dbReference type="InterPro" id="IPR000595">
    <property type="entry name" value="cNMP-bd_dom"/>
</dbReference>
<keyword evidence="3" id="KW-0804">Transcription</keyword>
<evidence type="ECO:0000259" key="4">
    <source>
        <dbReference type="PROSITE" id="PS50042"/>
    </source>
</evidence>
<reference evidence="6 7" key="1">
    <citation type="journal article" date="2012" name="J. Bacteriol.">
        <title>Complete Genome Sequence of Leptospirillum ferrooxidans Strain C2-3, Isolated from a Fresh Volcanic Ash Deposit on the Island of Miyake, Japan.</title>
        <authorList>
            <person name="Fujimura R."/>
            <person name="Sato Y."/>
            <person name="Nishizawa T."/>
            <person name="Oshima K."/>
            <person name="Kim S.-W."/>
            <person name="Hattori M."/>
            <person name="Kamijo T."/>
            <person name="Ohta H."/>
        </authorList>
    </citation>
    <scope>NUCLEOTIDE SEQUENCE [LARGE SCALE GENOMIC DNA]</scope>
    <source>
        <strain evidence="6 7">C2-3</strain>
    </source>
</reference>
<evidence type="ECO:0000256" key="1">
    <source>
        <dbReference type="ARBA" id="ARBA00023015"/>
    </source>
</evidence>
<dbReference type="GO" id="GO:0005829">
    <property type="term" value="C:cytosol"/>
    <property type="evidence" value="ECO:0007669"/>
    <property type="project" value="TreeGrafter"/>
</dbReference>
<dbReference type="eggNOG" id="COG0664">
    <property type="taxonomic scope" value="Bacteria"/>
</dbReference>
<dbReference type="CDD" id="cd00038">
    <property type="entry name" value="CAP_ED"/>
    <property type="match status" value="1"/>
</dbReference>
<reference evidence="7" key="2">
    <citation type="submission" date="2012-03" db="EMBL/GenBank/DDBJ databases">
        <title>The complete genome sequence of the pioneer microbe on fresh volcanic deposit, Leptospirillum ferrooxidans strain C2-3.</title>
        <authorList>
            <person name="Fujimura R."/>
            <person name="Sato Y."/>
            <person name="Nishizawa T."/>
            <person name="Nanba K."/>
            <person name="Oshima K."/>
            <person name="Hattori M."/>
            <person name="Kamijo T."/>
            <person name="Ohta H."/>
        </authorList>
    </citation>
    <scope>NUCLEOTIDE SEQUENCE [LARGE SCALE GENOMIC DNA]</scope>
    <source>
        <strain evidence="7">C2-3</strain>
    </source>
</reference>
<dbReference type="InterPro" id="IPR036388">
    <property type="entry name" value="WH-like_DNA-bd_sf"/>
</dbReference>
<dbReference type="InterPro" id="IPR018335">
    <property type="entry name" value="Tscrpt_reg_HTH_Crp-type_CS"/>
</dbReference>
<dbReference type="GO" id="GO:0003677">
    <property type="term" value="F:DNA binding"/>
    <property type="evidence" value="ECO:0007669"/>
    <property type="project" value="UniProtKB-KW"/>
</dbReference>
<dbReference type="InterPro" id="IPR018490">
    <property type="entry name" value="cNMP-bd_dom_sf"/>
</dbReference>
<evidence type="ECO:0000313" key="6">
    <source>
        <dbReference type="EMBL" id="BAM06794.1"/>
    </source>
</evidence>
<protein>
    <submittedName>
        <fullName evidence="6">Putative transcriptional regulator, Crp/Fnr family</fullName>
    </submittedName>
</protein>
<dbReference type="PANTHER" id="PTHR24567:SF74">
    <property type="entry name" value="HTH-TYPE TRANSCRIPTIONAL REGULATOR ARCR"/>
    <property type="match status" value="1"/>
</dbReference>
<dbReference type="SUPFAM" id="SSF46785">
    <property type="entry name" value="Winged helix' DNA-binding domain"/>
    <property type="match status" value="1"/>
</dbReference>
<dbReference type="Pfam" id="PF13545">
    <property type="entry name" value="HTH_Crp_2"/>
    <property type="match status" value="1"/>
</dbReference>
<dbReference type="PROSITE" id="PS00889">
    <property type="entry name" value="CNMP_BINDING_2"/>
    <property type="match status" value="1"/>
</dbReference>
<dbReference type="GO" id="GO:0003700">
    <property type="term" value="F:DNA-binding transcription factor activity"/>
    <property type="evidence" value="ECO:0007669"/>
    <property type="project" value="InterPro"/>
</dbReference>
<dbReference type="InterPro" id="IPR012318">
    <property type="entry name" value="HTH_CRP"/>
</dbReference>
<dbReference type="EMBL" id="AP012342">
    <property type="protein sequence ID" value="BAM06794.1"/>
    <property type="molecule type" value="Genomic_DNA"/>
</dbReference>
<dbReference type="Proteomes" id="UP000007382">
    <property type="component" value="Chromosome"/>
</dbReference>
<evidence type="ECO:0000256" key="2">
    <source>
        <dbReference type="ARBA" id="ARBA00023125"/>
    </source>
</evidence>
<dbReference type="InterPro" id="IPR050397">
    <property type="entry name" value="Env_Response_Regulators"/>
</dbReference>
<feature type="domain" description="Cyclic nucleotide-binding" evidence="4">
    <location>
        <begin position="22"/>
        <end position="142"/>
    </location>
</feature>
<keyword evidence="7" id="KW-1185">Reference proteome</keyword>
<dbReference type="SMART" id="SM00100">
    <property type="entry name" value="cNMP"/>
    <property type="match status" value="1"/>
</dbReference>
<feature type="domain" description="HTH crp-type" evidence="5">
    <location>
        <begin position="156"/>
        <end position="230"/>
    </location>
</feature>
<evidence type="ECO:0000259" key="5">
    <source>
        <dbReference type="PROSITE" id="PS51063"/>
    </source>
</evidence>
<keyword evidence="2" id="KW-0238">DNA-binding</keyword>
<sequence>MTNPKKINETIPLLETLQEIELFKELPPEDLEDMSSICRLRTYRSGQIIIQEADSGSELFFLVSGSVKIYTEDFEGREMILTIGYPNDFFGEMAIFTNDIRSASVSALEATILISMEREDLLSLLKKSPVIALKILSVMGNRIREMDNRLMHMAFGDAYSKIARTLLNLMEKEGQKTKEGIPYIHDRLTRQELASLSGLTRETVSRSLGTFVQTDTIRIKDNKIYLVNEARLRKESQTHPI</sequence>
<dbReference type="PANTHER" id="PTHR24567">
    <property type="entry name" value="CRP FAMILY TRANSCRIPTIONAL REGULATORY PROTEIN"/>
    <property type="match status" value="1"/>
</dbReference>
<dbReference type="PATRIC" id="fig|1162668.3.peg.1277"/>
<name>I0INE5_LEPFC</name>
<dbReference type="SUPFAM" id="SSF51206">
    <property type="entry name" value="cAMP-binding domain-like"/>
    <property type="match status" value="1"/>
</dbReference>
<dbReference type="Gene3D" id="1.10.10.10">
    <property type="entry name" value="Winged helix-like DNA-binding domain superfamily/Winged helix DNA-binding domain"/>
    <property type="match status" value="1"/>
</dbReference>
<dbReference type="KEGG" id="lfc:LFE_1101"/>
<accession>I0INE5</accession>
<dbReference type="STRING" id="1162668.LFE_1101"/>
<dbReference type="PROSITE" id="PS50042">
    <property type="entry name" value="CNMP_BINDING_3"/>
    <property type="match status" value="1"/>
</dbReference>
<dbReference type="OrthoDB" id="9810708at2"/>
<organism evidence="6 7">
    <name type="scientific">Leptospirillum ferrooxidans (strain C2-3)</name>
    <dbReference type="NCBI Taxonomy" id="1162668"/>
    <lineage>
        <taxon>Bacteria</taxon>
        <taxon>Pseudomonadati</taxon>
        <taxon>Nitrospirota</taxon>
        <taxon>Nitrospiria</taxon>
        <taxon>Nitrospirales</taxon>
        <taxon>Nitrospiraceae</taxon>
        <taxon>Leptospirillum</taxon>
    </lineage>
</organism>
<dbReference type="InterPro" id="IPR014710">
    <property type="entry name" value="RmlC-like_jellyroll"/>
</dbReference>
<evidence type="ECO:0000313" key="7">
    <source>
        <dbReference type="Proteomes" id="UP000007382"/>
    </source>
</evidence>
<dbReference type="PROSITE" id="PS51063">
    <property type="entry name" value="HTH_CRP_2"/>
    <property type="match status" value="1"/>
</dbReference>
<keyword evidence="1" id="KW-0805">Transcription regulation</keyword>
<dbReference type="PROSITE" id="PS00042">
    <property type="entry name" value="HTH_CRP_1"/>
    <property type="match status" value="1"/>
</dbReference>
<evidence type="ECO:0000256" key="3">
    <source>
        <dbReference type="ARBA" id="ARBA00023163"/>
    </source>
</evidence>
<proteinExistence type="predicted"/>
<dbReference type="AlphaFoldDB" id="I0INE5"/>
<dbReference type="Pfam" id="PF00027">
    <property type="entry name" value="cNMP_binding"/>
    <property type="match status" value="1"/>
</dbReference>
<dbReference type="HOGENOM" id="CLU_075053_3_2_0"/>
<dbReference type="RefSeq" id="WP_014449284.1">
    <property type="nucleotide sequence ID" value="NC_017094.1"/>
</dbReference>